<feature type="coiled-coil region" evidence="1">
    <location>
        <begin position="199"/>
        <end position="226"/>
    </location>
</feature>
<reference evidence="3 4" key="1">
    <citation type="submission" date="2024-04" db="EMBL/GenBank/DDBJ databases">
        <title>Tritrichomonas musculus Genome.</title>
        <authorList>
            <person name="Alves-Ferreira E."/>
            <person name="Grigg M."/>
            <person name="Lorenzi H."/>
            <person name="Galac M."/>
        </authorList>
    </citation>
    <scope>NUCLEOTIDE SEQUENCE [LARGE SCALE GENOMIC DNA]</scope>
    <source>
        <strain evidence="3 4">EAF2021</strain>
    </source>
</reference>
<comment type="caution">
    <text evidence="3">The sequence shown here is derived from an EMBL/GenBank/DDBJ whole genome shotgun (WGS) entry which is preliminary data.</text>
</comment>
<dbReference type="EMBL" id="JAPFFF010000001">
    <property type="protein sequence ID" value="KAK8900107.1"/>
    <property type="molecule type" value="Genomic_DNA"/>
</dbReference>
<feature type="coiled-coil region" evidence="1">
    <location>
        <begin position="121"/>
        <end position="174"/>
    </location>
</feature>
<gene>
    <name evidence="3" type="ORF">M9Y10_002430</name>
</gene>
<feature type="coiled-coil region" evidence="1">
    <location>
        <begin position="571"/>
        <end position="598"/>
    </location>
</feature>
<evidence type="ECO:0000313" key="3">
    <source>
        <dbReference type="EMBL" id="KAK8900107.1"/>
    </source>
</evidence>
<feature type="coiled-coil region" evidence="1">
    <location>
        <begin position="634"/>
        <end position="735"/>
    </location>
</feature>
<feature type="region of interest" description="Disordered" evidence="2">
    <location>
        <begin position="338"/>
        <end position="368"/>
    </location>
</feature>
<evidence type="ECO:0000256" key="2">
    <source>
        <dbReference type="SAM" id="MobiDB-lite"/>
    </source>
</evidence>
<name>A0ABR2LBF4_9EUKA</name>
<evidence type="ECO:0000256" key="1">
    <source>
        <dbReference type="SAM" id="Coils"/>
    </source>
</evidence>
<evidence type="ECO:0008006" key="5">
    <source>
        <dbReference type="Google" id="ProtNLM"/>
    </source>
</evidence>
<keyword evidence="4" id="KW-1185">Reference proteome</keyword>
<accession>A0ABR2LBF4</accession>
<feature type="compositionally biased region" description="Polar residues" evidence="2">
    <location>
        <begin position="256"/>
        <end position="269"/>
    </location>
</feature>
<feature type="region of interest" description="Disordered" evidence="2">
    <location>
        <begin position="402"/>
        <end position="427"/>
    </location>
</feature>
<feature type="compositionally biased region" description="Basic and acidic residues" evidence="2">
    <location>
        <begin position="402"/>
        <end position="423"/>
    </location>
</feature>
<proteinExistence type="predicted"/>
<sequence length="826" mass="97212">MFEKDRSVSKVSNRTLPEQIKSKLDHYSEELAKLLEENLSINTENQILATKYTELTLFNQELGNDLACFDQDIENLEIKVTNKNMKFKKLCQDLESLRIEFEKYRKSLIDGGTMKINPDLLKSLEKKKKALIHNFQELNSEKVDIDSYDVLKVRAEITSQIREINEQNQELLFQIDILKTLLNDKYSIDEKRDLLNNALKQKKIDRETIETQISELKNKGKKYSNDSKRDEKSNDKLFSEFADDEDNDSILFSSSQKATTNSLKQSNLIKTPKNRSSEHLLSTNSEKSHRSNKLKIVKPVQNENDIFIDHNKNASKDSSNVKPLPSFSQKKFHSDIIKNQHQSKKTTKNNLDSHNAKSNDQDDSSSSTFFSYEKRNLHSANSAHPPPLNKRPKALINIEQKQEPSHISTHNESRKSPKKDIKLTKRKKKVKKSNDEYEYEYYENESECDVKMSKVQIQVNESDFIEGEKDSEDDRMNQLEQQNRELLKELKIQLKEKQEEKERIESEIENSKMTLKVQPNVNYFTIFSDPLKHITQSRWLLSVSNQTDLTGATIDFHVKVLHDQEMERQTSETSLTEIEELKVKIKEQTEKIESARMESERRDIAIQQVQQELQEVQARIEGDKMYQNAKKRMKVEYSSDIKKLKSEIRNKQALLQSTTEENAKLNEKLDELIHNKIELEHEIEELAFKEKPQIEDLLEKVQNFQHRVEESKLRLLKAQEELEVKRKELESVKNSNEYANFKKLTLRKKTLERRIIKWKMLLKDSSETLQSMEQFSSDNADRRRILKESVQKYEKIKFEKDEELLDTEQYSMLLESMLAEQQNNWV</sequence>
<feature type="coiled-coil region" evidence="1">
    <location>
        <begin position="462"/>
        <end position="514"/>
    </location>
</feature>
<organism evidence="3 4">
    <name type="scientific">Tritrichomonas musculus</name>
    <dbReference type="NCBI Taxonomy" id="1915356"/>
    <lineage>
        <taxon>Eukaryota</taxon>
        <taxon>Metamonada</taxon>
        <taxon>Parabasalia</taxon>
        <taxon>Tritrichomonadida</taxon>
        <taxon>Tritrichomonadidae</taxon>
        <taxon>Tritrichomonas</taxon>
    </lineage>
</organism>
<feature type="coiled-coil region" evidence="1">
    <location>
        <begin position="24"/>
        <end position="79"/>
    </location>
</feature>
<protein>
    <recommendedName>
        <fullName evidence="5">DUF4201 domain-containing protein</fullName>
    </recommendedName>
</protein>
<feature type="region of interest" description="Disordered" evidence="2">
    <location>
        <begin position="256"/>
        <end position="304"/>
    </location>
</feature>
<keyword evidence="1" id="KW-0175">Coiled coil</keyword>
<dbReference type="Proteomes" id="UP001470230">
    <property type="component" value="Unassembled WGS sequence"/>
</dbReference>
<evidence type="ECO:0000313" key="4">
    <source>
        <dbReference type="Proteomes" id="UP001470230"/>
    </source>
</evidence>